<keyword evidence="2" id="KW-1185">Reference proteome</keyword>
<name>A0A8T3CB11_DENNO</name>
<dbReference type="SMR" id="A0A8T3CB11"/>
<protein>
    <submittedName>
        <fullName evidence="1">Uncharacterized protein</fullName>
    </submittedName>
</protein>
<proteinExistence type="predicted"/>
<comment type="caution">
    <text evidence="1">The sequence shown here is derived from an EMBL/GenBank/DDBJ whole genome shotgun (WGS) entry which is preliminary data.</text>
</comment>
<sequence>MFSSRAATKRGKRCHARLGSVTTQQRDRCDGTAGGAAVTAGRLRRQFPRLNAHGELGQATRAALRAALPEQVDRFFESFSSFQGAEPNWKLNFQVSKNAIALHGN</sequence>
<gene>
    <name evidence="1" type="ORF">KFK09_000126</name>
</gene>
<dbReference type="AlphaFoldDB" id="A0A8T3CB11"/>
<accession>A0A8T3CB11</accession>
<reference evidence="1" key="1">
    <citation type="journal article" date="2022" name="Front. Genet.">
        <title>Chromosome-Scale Assembly of the Dendrobium nobile Genome Provides Insights Into the Molecular Mechanism of the Biosynthesis of the Medicinal Active Ingredient of Dendrobium.</title>
        <authorList>
            <person name="Xu Q."/>
            <person name="Niu S.-C."/>
            <person name="Li K.-L."/>
            <person name="Zheng P.-J."/>
            <person name="Zhang X.-J."/>
            <person name="Jia Y."/>
            <person name="Liu Y."/>
            <person name="Niu Y.-X."/>
            <person name="Yu L.-H."/>
            <person name="Chen D.-F."/>
            <person name="Zhang G.-Q."/>
        </authorList>
    </citation>
    <scope>NUCLEOTIDE SEQUENCE</scope>
    <source>
        <tissue evidence="1">Leaf</tissue>
    </source>
</reference>
<dbReference type="EMBL" id="JAGYWB010000001">
    <property type="protein sequence ID" value="KAI0530582.1"/>
    <property type="molecule type" value="Genomic_DNA"/>
</dbReference>
<dbReference type="Proteomes" id="UP000829196">
    <property type="component" value="Unassembled WGS sequence"/>
</dbReference>
<evidence type="ECO:0000313" key="2">
    <source>
        <dbReference type="Proteomes" id="UP000829196"/>
    </source>
</evidence>
<evidence type="ECO:0000313" key="1">
    <source>
        <dbReference type="EMBL" id="KAI0530582.1"/>
    </source>
</evidence>
<organism evidence="1 2">
    <name type="scientific">Dendrobium nobile</name>
    <name type="common">Orchid</name>
    <dbReference type="NCBI Taxonomy" id="94219"/>
    <lineage>
        <taxon>Eukaryota</taxon>
        <taxon>Viridiplantae</taxon>
        <taxon>Streptophyta</taxon>
        <taxon>Embryophyta</taxon>
        <taxon>Tracheophyta</taxon>
        <taxon>Spermatophyta</taxon>
        <taxon>Magnoliopsida</taxon>
        <taxon>Liliopsida</taxon>
        <taxon>Asparagales</taxon>
        <taxon>Orchidaceae</taxon>
        <taxon>Epidendroideae</taxon>
        <taxon>Malaxideae</taxon>
        <taxon>Dendrobiinae</taxon>
        <taxon>Dendrobium</taxon>
    </lineage>
</organism>